<dbReference type="AlphaFoldDB" id="A0A419F4Z2"/>
<evidence type="ECO:0000256" key="2">
    <source>
        <dbReference type="SAM" id="SignalP"/>
    </source>
</evidence>
<dbReference type="Proteomes" id="UP000285961">
    <property type="component" value="Unassembled WGS sequence"/>
</dbReference>
<proteinExistence type="predicted"/>
<dbReference type="InterPro" id="IPR025060">
    <property type="entry name" value="DUF3999"/>
</dbReference>
<sequence>MKRILSALSIFAMICLLAPISARADFTASDWESIKAVQVPAPADSGYAFFAVDAEIYDGSADGLKSLRIIDAASHEVPYQIRTQAESESREEFSPKFLNNSYVQDKFNSFGLDLGDQPPSVNRIDILTTSENFTRRASVEGSSDQTEWHMLTDEAYIFNFTRHTRSEYLHLEFPLSNFRYLRVKIFDDGTGPLKISGAKTFKVQKIEAETETWPLTIIEKTENEDKKTTEISLDAQYRALPIREMELNVASHNYHRTVAVHSTDDREEWISLGSGIIFNYDLPQFKKTNNRVAFRENSNDRYFKLVIHNYDDEPLDVRGATGIGLVRGVIFPLNDKLPYTVFFGNQSAQAPQYDLAHRIPYIESDRLPRCTLGPRVPNPSYVEKKPVRPWSEEHAWLLWAIMAAVILFLAYLIFNLTQKTRPENHTG</sequence>
<keyword evidence="2" id="KW-0732">Signal</keyword>
<keyword evidence="1" id="KW-0812">Transmembrane</keyword>
<evidence type="ECO:0000256" key="1">
    <source>
        <dbReference type="SAM" id="Phobius"/>
    </source>
</evidence>
<feature type="transmembrane region" description="Helical" evidence="1">
    <location>
        <begin position="396"/>
        <end position="414"/>
    </location>
</feature>
<keyword evidence="1" id="KW-1133">Transmembrane helix</keyword>
<dbReference type="Pfam" id="PF13163">
    <property type="entry name" value="DUF3999"/>
    <property type="match status" value="1"/>
</dbReference>
<reference evidence="3 4" key="1">
    <citation type="journal article" date="2017" name="ISME J.">
        <title>Energy and carbon metabolisms in a deep terrestrial subsurface fluid microbial community.</title>
        <authorList>
            <person name="Momper L."/>
            <person name="Jungbluth S.P."/>
            <person name="Lee M.D."/>
            <person name="Amend J.P."/>
        </authorList>
    </citation>
    <scope>NUCLEOTIDE SEQUENCE [LARGE SCALE GENOMIC DNA]</scope>
    <source>
        <strain evidence="3">SURF_17</strain>
    </source>
</reference>
<feature type="chain" id="PRO_5019106492" evidence="2">
    <location>
        <begin position="25"/>
        <end position="427"/>
    </location>
</feature>
<organism evidence="3 4">
    <name type="scientific">Candidatus Abyssobacteria bacterium SURF_17</name>
    <dbReference type="NCBI Taxonomy" id="2093361"/>
    <lineage>
        <taxon>Bacteria</taxon>
        <taxon>Pseudomonadati</taxon>
        <taxon>Candidatus Hydrogenedentota</taxon>
        <taxon>Candidatus Abyssobacteria</taxon>
    </lineage>
</organism>
<name>A0A419F4Z2_9BACT</name>
<evidence type="ECO:0000313" key="4">
    <source>
        <dbReference type="Proteomes" id="UP000285961"/>
    </source>
</evidence>
<comment type="caution">
    <text evidence="3">The sequence shown here is derived from an EMBL/GenBank/DDBJ whole genome shotgun (WGS) entry which is preliminary data.</text>
</comment>
<evidence type="ECO:0000313" key="3">
    <source>
        <dbReference type="EMBL" id="RJP73528.1"/>
    </source>
</evidence>
<accession>A0A419F4Z2</accession>
<gene>
    <name evidence="3" type="ORF">C4532_04240</name>
</gene>
<keyword evidence="1" id="KW-0472">Membrane</keyword>
<feature type="signal peptide" evidence="2">
    <location>
        <begin position="1"/>
        <end position="24"/>
    </location>
</feature>
<dbReference type="EMBL" id="QZKI01000026">
    <property type="protein sequence ID" value="RJP73528.1"/>
    <property type="molecule type" value="Genomic_DNA"/>
</dbReference>
<protein>
    <submittedName>
        <fullName evidence="3">DUF3999 family protein</fullName>
    </submittedName>
</protein>